<organism evidence="2 4">
    <name type="scientific">Cyberlindnera jadinii (strain ATCC 18201 / CBS 1600 / BCRC 20928 / JCM 3617 / NBRC 0987 / NRRL Y-1542)</name>
    <name type="common">Torula yeast</name>
    <name type="synonym">Candida utilis</name>
    <dbReference type="NCBI Taxonomy" id="983966"/>
    <lineage>
        <taxon>Eukaryota</taxon>
        <taxon>Fungi</taxon>
        <taxon>Dikarya</taxon>
        <taxon>Ascomycota</taxon>
        <taxon>Saccharomycotina</taxon>
        <taxon>Saccharomycetes</taxon>
        <taxon>Phaffomycetales</taxon>
        <taxon>Phaffomycetaceae</taxon>
        <taxon>Cyberlindnera</taxon>
    </lineage>
</organism>
<accession>A0A1E4S3G9</accession>
<evidence type="ECO:0000256" key="1">
    <source>
        <dbReference type="SAM" id="Phobius"/>
    </source>
</evidence>
<dbReference type="GeneID" id="30987045"/>
<sequence length="93" mass="10713">MSYAQSEANNNAKFDELSSRLSTFRNITQDIDNIARDDSIITQLNEQVSRIYDNIRDSSHGLTRAMQSGNSVWRYVGMALGIFFIIWMLTKLF</sequence>
<evidence type="ECO:0000313" key="2">
    <source>
        <dbReference type="EMBL" id="CEP24976.1"/>
    </source>
</evidence>
<dbReference type="EMBL" id="KV453929">
    <property type="protein sequence ID" value="ODV74003.1"/>
    <property type="molecule type" value="Genomic_DNA"/>
</dbReference>
<dbReference type="AlphaFoldDB" id="A0A0H5C9B6"/>
<keyword evidence="1" id="KW-1133">Transmembrane helix</keyword>
<dbReference type="OrthoDB" id="3063237at2759"/>
<protein>
    <submittedName>
        <fullName evidence="2">SFT1 protein</fullName>
    </submittedName>
</protein>
<dbReference type="STRING" id="983966.A0A0H5C9B6"/>
<reference evidence="2" key="1">
    <citation type="submission" date="2014-12" db="EMBL/GenBank/DDBJ databases">
        <authorList>
            <person name="Jaenicke S."/>
        </authorList>
    </citation>
    <scope>NUCLEOTIDE SEQUENCE [LARGE SCALE GENOMIC DNA]</scope>
    <source>
        <strain evidence="2">CBS1600</strain>
    </source>
</reference>
<name>A0A0H5C9B6_CYBJN</name>
<dbReference type="RefSeq" id="XP_020071042.1">
    <property type="nucleotide sequence ID" value="XM_020212649.1"/>
</dbReference>
<proteinExistence type="predicted"/>
<dbReference type="EMBL" id="CDQK01000007">
    <property type="protein sequence ID" value="CEP24976.1"/>
    <property type="molecule type" value="Genomic_DNA"/>
</dbReference>
<evidence type="ECO:0000313" key="5">
    <source>
        <dbReference type="Proteomes" id="UP000094389"/>
    </source>
</evidence>
<reference evidence="3 5" key="3">
    <citation type="journal article" date="2016" name="Proc. Natl. Acad. Sci. U.S.A.">
        <title>Comparative genomics of biotechnologically important yeasts.</title>
        <authorList>
            <person name="Riley R."/>
            <person name="Haridas S."/>
            <person name="Wolfe K.H."/>
            <person name="Lopes M.R."/>
            <person name="Hittinger C.T."/>
            <person name="Goeker M."/>
            <person name="Salamov A.A."/>
            <person name="Wisecaver J.H."/>
            <person name="Long T.M."/>
            <person name="Calvey C.H."/>
            <person name="Aerts A.L."/>
            <person name="Barry K.W."/>
            <person name="Choi C."/>
            <person name="Clum A."/>
            <person name="Coughlan A.Y."/>
            <person name="Deshpande S."/>
            <person name="Douglass A.P."/>
            <person name="Hanson S.J."/>
            <person name="Klenk H.-P."/>
            <person name="LaButti K.M."/>
            <person name="Lapidus A."/>
            <person name="Lindquist E.A."/>
            <person name="Lipzen A.M."/>
            <person name="Meier-Kolthoff J.P."/>
            <person name="Ohm R.A."/>
            <person name="Otillar R.P."/>
            <person name="Pangilinan J.L."/>
            <person name="Peng Y."/>
            <person name="Rokas A."/>
            <person name="Rosa C.A."/>
            <person name="Scheuner C."/>
            <person name="Sibirny A.A."/>
            <person name="Slot J.C."/>
            <person name="Stielow J.B."/>
            <person name="Sun H."/>
            <person name="Kurtzman C.P."/>
            <person name="Blackwell M."/>
            <person name="Grigoriev I.V."/>
            <person name="Jeffries T.W."/>
        </authorList>
    </citation>
    <scope>NUCLEOTIDE SEQUENCE [LARGE SCALE GENOMIC DNA]</scope>
    <source>
        <strain evidence="5">ATCC 18201 / CBS 1600 / BCRC 20928 / JCM 3617 / NBRC 0987 / NRRL Y-1542</strain>
        <strain evidence="3">NRRL Y-1542</strain>
    </source>
</reference>
<reference evidence="4" key="2">
    <citation type="journal article" date="2015" name="J. Biotechnol.">
        <title>The structure of the Cyberlindnera jadinii genome and its relation to Candida utilis analyzed by the occurrence of single nucleotide polymorphisms.</title>
        <authorList>
            <person name="Rupp O."/>
            <person name="Brinkrolf K."/>
            <person name="Buerth C."/>
            <person name="Kunigo M."/>
            <person name="Schneider J."/>
            <person name="Jaenicke S."/>
            <person name="Goesmann A."/>
            <person name="Puehler A."/>
            <person name="Jaeger K.-E."/>
            <person name="Ernst J.F."/>
        </authorList>
    </citation>
    <scope>NUCLEOTIDE SEQUENCE [LARGE SCALE GENOMIC DNA]</scope>
    <source>
        <strain evidence="4">ATCC 18201 / CBS 1600 / BCRC 20928 / JCM 3617 / NBRC 0987 / NRRL Y-1542</strain>
    </source>
</reference>
<keyword evidence="1" id="KW-0812">Transmembrane</keyword>
<dbReference type="Proteomes" id="UP000038830">
    <property type="component" value="Unassembled WGS sequence"/>
</dbReference>
<dbReference type="Proteomes" id="UP000094389">
    <property type="component" value="Unassembled WGS sequence"/>
</dbReference>
<evidence type="ECO:0000313" key="3">
    <source>
        <dbReference type="EMBL" id="ODV74003.1"/>
    </source>
</evidence>
<keyword evidence="1" id="KW-0472">Membrane</keyword>
<dbReference type="OMA" id="NIWRMVG"/>
<gene>
    <name evidence="2" type="primary">SFT1</name>
    <name evidence="2" type="ORF">BN1211_5948</name>
    <name evidence="3" type="ORF">CYBJADRAFT_126455</name>
</gene>
<evidence type="ECO:0000313" key="4">
    <source>
        <dbReference type="Proteomes" id="UP000038830"/>
    </source>
</evidence>
<keyword evidence="5" id="KW-1185">Reference proteome</keyword>
<feature type="transmembrane region" description="Helical" evidence="1">
    <location>
        <begin position="72"/>
        <end position="90"/>
    </location>
</feature>
<accession>A0A0H5C9B6</accession>